<dbReference type="Proteomes" id="UP001374579">
    <property type="component" value="Unassembled WGS sequence"/>
</dbReference>
<feature type="region of interest" description="Disordered" evidence="1">
    <location>
        <begin position="323"/>
        <end position="349"/>
    </location>
</feature>
<accession>A0AAN9GPL1</accession>
<feature type="compositionally biased region" description="Acidic residues" evidence="1">
    <location>
        <begin position="474"/>
        <end position="484"/>
    </location>
</feature>
<feature type="region of interest" description="Disordered" evidence="1">
    <location>
        <begin position="397"/>
        <end position="567"/>
    </location>
</feature>
<evidence type="ECO:0000256" key="2">
    <source>
        <dbReference type="SAM" id="SignalP"/>
    </source>
</evidence>
<reference evidence="3 4" key="1">
    <citation type="submission" date="2024-02" db="EMBL/GenBank/DDBJ databases">
        <title>Chromosome-scale genome assembly of the rough periwinkle Littorina saxatilis.</title>
        <authorList>
            <person name="De Jode A."/>
            <person name="Faria R."/>
            <person name="Formenti G."/>
            <person name="Sims Y."/>
            <person name="Smith T.P."/>
            <person name="Tracey A."/>
            <person name="Wood J.M.D."/>
            <person name="Zagrodzka Z.B."/>
            <person name="Johannesson K."/>
            <person name="Butlin R.K."/>
            <person name="Leder E.H."/>
        </authorList>
    </citation>
    <scope>NUCLEOTIDE SEQUENCE [LARGE SCALE GENOMIC DNA]</scope>
    <source>
        <strain evidence="3">Snail1</strain>
        <tissue evidence="3">Muscle</tissue>
    </source>
</reference>
<organism evidence="3 4">
    <name type="scientific">Littorina saxatilis</name>
    <dbReference type="NCBI Taxonomy" id="31220"/>
    <lineage>
        <taxon>Eukaryota</taxon>
        <taxon>Metazoa</taxon>
        <taxon>Spiralia</taxon>
        <taxon>Lophotrochozoa</taxon>
        <taxon>Mollusca</taxon>
        <taxon>Gastropoda</taxon>
        <taxon>Caenogastropoda</taxon>
        <taxon>Littorinimorpha</taxon>
        <taxon>Littorinoidea</taxon>
        <taxon>Littorinidae</taxon>
        <taxon>Littorina</taxon>
    </lineage>
</organism>
<sequence length="735" mass="78698">MKMSWSTVLLLCLSSASVLVSSRVVMHPHLYHNHTTWAATDTDRNVSVNLSTVYGPITEEEFLHRSTCPQRYSNRYYSQNLDQCPAADGFANLSHVATVSASPTSTIAPQPLNPSPNGPTKSISNNATFPSDTAWKSAKLTTPSHNRHETSEFPHRAKSLQVYKDESIAGERFARRVFATRRRGGSSSSGTSFLSVKRNPFKTIVSSLNNDKKVCSARPGTRMSLDLDVPGTKVRITGEYEGKGDSNDIAVDAVSTTTAEGAGNPEGNRPVDAAAASPAPPSSPGSSDRESGAPADVKGIENRPCQNVSEKKLVGVTHEVLSSLDPATESSKESVASPPASADGDLPSLDSLNDIVETIHAIFKNMHENEPWLDQVHRRVVAVHVEIMKRTLASINPSASSEIEQPLSEPKDNTERTPGRTTQRERAPAEQANAVREDLPTGEEDNAIEDDDHGLFAGDNDDICGAHGKHDGGIDDEDAGENPDSDQMVPAAVDKATAGPDHTKVSPSEEDGKNTDPDLAPPCVVDDEKAAQKLDSSTASPAAEDDEHSSTNLRCDEPSPPAADESKANHDVVNGFILPAATNDENAYLDGDTTSSSVAPSAKTPDISGLVALDVPCKENRFEAEVSGVYLVVAHPADLSLQQGARHAPPQVRIVSSQVCREVFMNVSSEVFPVSQAKRATTTELDVTSKGQWVLMAVVDLKEGDEVRVVFAGQEGGCDWVERRVRFGVILVKTD</sequence>
<name>A0AAN9GPL1_9CAEN</name>
<evidence type="ECO:0000256" key="1">
    <source>
        <dbReference type="SAM" id="MobiDB-lite"/>
    </source>
</evidence>
<dbReference type="EMBL" id="JBAMIC010000001">
    <property type="protein sequence ID" value="KAK7115471.1"/>
    <property type="molecule type" value="Genomic_DNA"/>
</dbReference>
<keyword evidence="2" id="KW-0732">Signal</keyword>
<feature type="compositionally biased region" description="Basic and acidic residues" evidence="1">
    <location>
        <begin position="409"/>
        <end position="428"/>
    </location>
</feature>
<gene>
    <name evidence="3" type="ORF">V1264_001328</name>
</gene>
<keyword evidence="4" id="KW-1185">Reference proteome</keyword>
<comment type="caution">
    <text evidence="3">The sequence shown here is derived from an EMBL/GenBank/DDBJ whole genome shotgun (WGS) entry which is preliminary data.</text>
</comment>
<evidence type="ECO:0000313" key="4">
    <source>
        <dbReference type="Proteomes" id="UP001374579"/>
    </source>
</evidence>
<feature type="chain" id="PRO_5043032085" evidence="2">
    <location>
        <begin position="23"/>
        <end position="735"/>
    </location>
</feature>
<dbReference type="AlphaFoldDB" id="A0AAN9GPL1"/>
<feature type="compositionally biased region" description="Acidic residues" evidence="1">
    <location>
        <begin position="440"/>
        <end position="452"/>
    </location>
</feature>
<evidence type="ECO:0000313" key="3">
    <source>
        <dbReference type="EMBL" id="KAK7115471.1"/>
    </source>
</evidence>
<feature type="signal peptide" evidence="2">
    <location>
        <begin position="1"/>
        <end position="22"/>
    </location>
</feature>
<feature type="region of interest" description="Disordered" evidence="1">
    <location>
        <begin position="258"/>
        <end position="311"/>
    </location>
</feature>
<proteinExistence type="predicted"/>
<protein>
    <submittedName>
        <fullName evidence="3">Uncharacterized protein</fullName>
    </submittedName>
</protein>